<proteinExistence type="predicted"/>
<dbReference type="Gene3D" id="3.40.50.880">
    <property type="match status" value="1"/>
</dbReference>
<dbReference type="SUPFAM" id="SSF46689">
    <property type="entry name" value="Homeodomain-like"/>
    <property type="match status" value="2"/>
</dbReference>
<keyword evidence="3" id="KW-0804">Transcription</keyword>
<comment type="caution">
    <text evidence="5">The sequence shown here is derived from an EMBL/GenBank/DDBJ whole genome shotgun (WGS) entry which is preliminary data.</text>
</comment>
<dbReference type="InterPro" id="IPR029062">
    <property type="entry name" value="Class_I_gatase-like"/>
</dbReference>
<dbReference type="InterPro" id="IPR052158">
    <property type="entry name" value="INH-QAR"/>
</dbReference>
<dbReference type="Pfam" id="PF01965">
    <property type="entry name" value="DJ-1_PfpI"/>
    <property type="match status" value="1"/>
</dbReference>
<dbReference type="InterPro" id="IPR020449">
    <property type="entry name" value="Tscrpt_reg_AraC-type_HTH"/>
</dbReference>
<dbReference type="SMART" id="SM00342">
    <property type="entry name" value="HTH_ARAC"/>
    <property type="match status" value="1"/>
</dbReference>
<dbReference type="RefSeq" id="WP_275570017.1">
    <property type="nucleotide sequence ID" value="NZ_JARGYC010000169.1"/>
</dbReference>
<dbReference type="PRINTS" id="PR00032">
    <property type="entry name" value="HTHARAC"/>
</dbReference>
<dbReference type="GO" id="GO:0043565">
    <property type="term" value="F:sequence-specific DNA binding"/>
    <property type="evidence" value="ECO:0007669"/>
    <property type="project" value="InterPro"/>
</dbReference>
<gene>
    <name evidence="5" type="ORF">P1J78_24655</name>
</gene>
<keyword evidence="2" id="KW-0238">DNA-binding</keyword>
<reference evidence="5" key="1">
    <citation type="submission" date="2023-03" db="EMBL/GenBank/DDBJ databases">
        <title>Multiphase analysis and comparison of six strains from genera Psychromarinibacter, Lutimaribacter, and Maritimibacter, including a novel species: Psychromarinibacter sediminicola sp. nov.</title>
        <authorList>
            <person name="Wang Y.-H."/>
            <person name="Ye M.-Q."/>
            <person name="Du Z.-J."/>
        </authorList>
    </citation>
    <scope>NUCLEOTIDE SEQUENCE</scope>
    <source>
        <strain evidence="5">C21-152</strain>
    </source>
</reference>
<dbReference type="EMBL" id="JARGYC010000169">
    <property type="protein sequence ID" value="MDF0603908.1"/>
    <property type="molecule type" value="Genomic_DNA"/>
</dbReference>
<dbReference type="InterPro" id="IPR002818">
    <property type="entry name" value="DJ-1/PfpI"/>
</dbReference>
<dbReference type="PROSITE" id="PS01124">
    <property type="entry name" value="HTH_ARAC_FAMILY_2"/>
    <property type="match status" value="1"/>
</dbReference>
<name>A0AAE3TBI9_9RHOB</name>
<evidence type="ECO:0000313" key="6">
    <source>
        <dbReference type="Proteomes" id="UP001220964"/>
    </source>
</evidence>
<organism evidence="5 6">
    <name type="scientific">Psychromarinibacter sediminicola</name>
    <dbReference type="NCBI Taxonomy" id="3033385"/>
    <lineage>
        <taxon>Bacteria</taxon>
        <taxon>Pseudomonadati</taxon>
        <taxon>Pseudomonadota</taxon>
        <taxon>Alphaproteobacteria</taxon>
        <taxon>Rhodobacterales</taxon>
        <taxon>Paracoccaceae</taxon>
        <taxon>Psychromarinibacter</taxon>
    </lineage>
</organism>
<dbReference type="Pfam" id="PF12833">
    <property type="entry name" value="HTH_18"/>
    <property type="match status" value="1"/>
</dbReference>
<protein>
    <submittedName>
        <fullName evidence="5">Helix-turn-helix domain-containing protein</fullName>
    </submittedName>
</protein>
<dbReference type="AlphaFoldDB" id="A0AAE3TBI9"/>
<evidence type="ECO:0000256" key="2">
    <source>
        <dbReference type="ARBA" id="ARBA00023125"/>
    </source>
</evidence>
<evidence type="ECO:0000256" key="1">
    <source>
        <dbReference type="ARBA" id="ARBA00023015"/>
    </source>
</evidence>
<dbReference type="PANTHER" id="PTHR43130:SF3">
    <property type="entry name" value="HTH-TYPE TRANSCRIPTIONAL REGULATOR RV1931C"/>
    <property type="match status" value="1"/>
</dbReference>
<sequence length="365" mass="39631">MAPGDADGKQGLSCQTVLQRVKSGRLDGNVDEMTERSDKLDVAVVLVNDGYASTAVGPIEVFSAAGTMWNEMCGDDPEPRFRVTTASMTGEPVKSAYGLQIVPDRAIADLGPVDLVMVSASGPVPDEWMARHAAIPPWLAERYRNGTRIAGVCSGVALLAETGLLAGRTATTHWGVADGFRERYPDVDWQTDLLITEDAGLYCSGGVNAASDLSLHLVERLCGRDVAIECSKALLLDMPRPSQSGYALLPLARPHGDDKVRDAEQHLTGHFAHDVPVEELADVAGMSRRNLVRRFKQATGHMPGAYQQMLRVAAARKMLEDGAPSIEHVGLSVGYEDVAFFRRIFKRHCGTTPSAYRDRFRLGRE</sequence>
<evidence type="ECO:0000256" key="3">
    <source>
        <dbReference type="ARBA" id="ARBA00023163"/>
    </source>
</evidence>
<dbReference type="Proteomes" id="UP001220964">
    <property type="component" value="Unassembled WGS sequence"/>
</dbReference>
<dbReference type="GO" id="GO:0003700">
    <property type="term" value="F:DNA-binding transcription factor activity"/>
    <property type="evidence" value="ECO:0007669"/>
    <property type="project" value="InterPro"/>
</dbReference>
<evidence type="ECO:0000313" key="5">
    <source>
        <dbReference type="EMBL" id="MDF0603908.1"/>
    </source>
</evidence>
<feature type="domain" description="HTH araC/xylS-type" evidence="4">
    <location>
        <begin position="261"/>
        <end position="359"/>
    </location>
</feature>
<dbReference type="InterPro" id="IPR009057">
    <property type="entry name" value="Homeodomain-like_sf"/>
</dbReference>
<dbReference type="InterPro" id="IPR018060">
    <property type="entry name" value="HTH_AraC"/>
</dbReference>
<evidence type="ECO:0000259" key="4">
    <source>
        <dbReference type="PROSITE" id="PS01124"/>
    </source>
</evidence>
<dbReference type="PANTHER" id="PTHR43130">
    <property type="entry name" value="ARAC-FAMILY TRANSCRIPTIONAL REGULATOR"/>
    <property type="match status" value="1"/>
</dbReference>
<keyword evidence="1" id="KW-0805">Transcription regulation</keyword>
<dbReference type="Gene3D" id="1.10.10.60">
    <property type="entry name" value="Homeodomain-like"/>
    <property type="match status" value="1"/>
</dbReference>
<dbReference type="CDD" id="cd03138">
    <property type="entry name" value="GATase1_AraC_2"/>
    <property type="match status" value="1"/>
</dbReference>
<keyword evidence="6" id="KW-1185">Reference proteome</keyword>
<accession>A0AAE3TBI9</accession>
<dbReference type="SUPFAM" id="SSF52317">
    <property type="entry name" value="Class I glutamine amidotransferase-like"/>
    <property type="match status" value="1"/>
</dbReference>